<dbReference type="PROSITE" id="PS50002">
    <property type="entry name" value="SH3"/>
    <property type="match status" value="1"/>
</dbReference>
<evidence type="ECO:0000256" key="2">
    <source>
        <dbReference type="ARBA" id="ARBA00022999"/>
    </source>
</evidence>
<evidence type="ECO:0000313" key="10">
    <source>
        <dbReference type="RefSeq" id="XP_030637526.1"/>
    </source>
</evidence>
<dbReference type="RefSeq" id="XP_030637526.1">
    <property type="nucleotide sequence ID" value="XM_030781666.1"/>
</dbReference>
<dbReference type="Proteomes" id="UP000504632">
    <property type="component" value="Chromosome 8"/>
</dbReference>
<dbReference type="GeneID" id="115818314"/>
<dbReference type="InterPro" id="IPR036028">
    <property type="entry name" value="SH3-like_dom_sf"/>
</dbReference>
<evidence type="ECO:0000256" key="1">
    <source>
        <dbReference type="ARBA" id="ARBA00022443"/>
    </source>
</evidence>
<dbReference type="PROSITE" id="PS50001">
    <property type="entry name" value="SH2"/>
    <property type="match status" value="1"/>
</dbReference>
<evidence type="ECO:0000259" key="8">
    <source>
        <dbReference type="PROSITE" id="PS50002"/>
    </source>
</evidence>
<dbReference type="SUPFAM" id="SSF50044">
    <property type="entry name" value="SH3-domain"/>
    <property type="match status" value="1"/>
</dbReference>
<keyword evidence="9" id="KW-1185">Reference proteome</keyword>
<gene>
    <name evidence="10" type="primary">sla1b</name>
</gene>
<keyword evidence="2 4" id="KW-0727">SH2 domain</keyword>
<sequence length="289" mass="32987">MGNSVPSEKPTDLRHTTASSDLLSGESDRDTVVVVSDYPPAEVCEPIFRAGEWLSLVSDEGYWWKVYSPVTKEENYIPHCHVSKVYHGWLYEKIGRPKAEALLRLPGNRVGSFMIRKNNRGEGEASLYTLSVRHRSIMHYRIFRLPNNWYFISPRLTFQCLEDLVNHYSDIADGLCCVLTGPCLLNTEQNTTPATQAPPVMRRRNFDWSALNSSELIVQSSSRCSGNRDSMISYGVQNSVSSYLSLVGVQEKKEKRKYSWKRTRRSVCGPPRHQLSTIAMEEDVYEEVP</sequence>
<feature type="domain" description="SH2" evidence="7">
    <location>
        <begin position="89"/>
        <end position="183"/>
    </location>
</feature>
<evidence type="ECO:0000256" key="5">
    <source>
        <dbReference type="PROSITE-ProRule" id="PRU00192"/>
    </source>
</evidence>
<dbReference type="OrthoDB" id="9924021at2759"/>
<protein>
    <submittedName>
        <fullName evidence="10">Src-like-adapter</fullName>
    </submittedName>
</protein>
<dbReference type="PRINTS" id="PR00401">
    <property type="entry name" value="SH2DOMAIN"/>
</dbReference>
<evidence type="ECO:0000256" key="3">
    <source>
        <dbReference type="ARBA" id="ARBA00023288"/>
    </source>
</evidence>
<dbReference type="Pfam" id="PF00017">
    <property type="entry name" value="SH2"/>
    <property type="match status" value="1"/>
</dbReference>
<dbReference type="InterPro" id="IPR043539">
    <property type="entry name" value="Grb2-like"/>
</dbReference>
<name>A0A6J2W2F1_CHACN</name>
<keyword evidence="1 5" id="KW-0728">SH3 domain</keyword>
<accession>A0A6J2W2F1</accession>
<dbReference type="FunFam" id="3.30.505.10:FF:000039">
    <property type="entry name" value="src-like-adapter isoform X1"/>
    <property type="match status" value="1"/>
</dbReference>
<dbReference type="SMART" id="SM00252">
    <property type="entry name" value="SH2"/>
    <property type="match status" value="1"/>
</dbReference>
<evidence type="ECO:0000256" key="4">
    <source>
        <dbReference type="PROSITE-ProRule" id="PRU00191"/>
    </source>
</evidence>
<dbReference type="InterPro" id="IPR000980">
    <property type="entry name" value="SH2"/>
</dbReference>
<evidence type="ECO:0000313" key="9">
    <source>
        <dbReference type="Proteomes" id="UP000504632"/>
    </source>
</evidence>
<dbReference type="InParanoid" id="A0A6J2W2F1"/>
<dbReference type="Gene3D" id="2.30.30.40">
    <property type="entry name" value="SH3 Domains"/>
    <property type="match status" value="1"/>
</dbReference>
<feature type="region of interest" description="Disordered" evidence="6">
    <location>
        <begin position="1"/>
        <end position="25"/>
    </location>
</feature>
<evidence type="ECO:0000259" key="7">
    <source>
        <dbReference type="PROSITE" id="PS50001"/>
    </source>
</evidence>
<dbReference type="SUPFAM" id="SSF55550">
    <property type="entry name" value="SH2 domain"/>
    <property type="match status" value="1"/>
</dbReference>
<evidence type="ECO:0000256" key="6">
    <source>
        <dbReference type="SAM" id="MobiDB-lite"/>
    </source>
</evidence>
<dbReference type="InterPro" id="IPR036860">
    <property type="entry name" value="SH2_dom_sf"/>
</dbReference>
<dbReference type="AlphaFoldDB" id="A0A6J2W2F1"/>
<dbReference type="PANTHER" id="PTHR46037">
    <property type="entry name" value="PROTEIN ENHANCER OF SEVENLESS 2B"/>
    <property type="match status" value="1"/>
</dbReference>
<organism evidence="9 10">
    <name type="scientific">Chanos chanos</name>
    <name type="common">Milkfish</name>
    <name type="synonym">Mugil chanos</name>
    <dbReference type="NCBI Taxonomy" id="29144"/>
    <lineage>
        <taxon>Eukaryota</taxon>
        <taxon>Metazoa</taxon>
        <taxon>Chordata</taxon>
        <taxon>Craniata</taxon>
        <taxon>Vertebrata</taxon>
        <taxon>Euteleostomi</taxon>
        <taxon>Actinopterygii</taxon>
        <taxon>Neopterygii</taxon>
        <taxon>Teleostei</taxon>
        <taxon>Ostariophysi</taxon>
        <taxon>Gonorynchiformes</taxon>
        <taxon>Chanidae</taxon>
        <taxon>Chanos</taxon>
    </lineage>
</organism>
<feature type="domain" description="SH3" evidence="8">
    <location>
        <begin position="27"/>
        <end position="87"/>
    </location>
</feature>
<dbReference type="CTD" id="101884146"/>
<reference evidence="10" key="1">
    <citation type="submission" date="2025-08" db="UniProtKB">
        <authorList>
            <consortium name="RefSeq"/>
        </authorList>
    </citation>
    <scope>IDENTIFICATION</scope>
</reference>
<dbReference type="InterPro" id="IPR001452">
    <property type="entry name" value="SH3_domain"/>
</dbReference>
<dbReference type="Gene3D" id="3.30.505.10">
    <property type="entry name" value="SH2 domain"/>
    <property type="match status" value="1"/>
</dbReference>
<keyword evidence="3" id="KW-0449">Lipoprotein</keyword>
<proteinExistence type="predicted"/>